<dbReference type="STRING" id="177413.SAMN05660859_0761"/>
<evidence type="ECO:0000313" key="2">
    <source>
        <dbReference type="Proteomes" id="UP000198889"/>
    </source>
</evidence>
<dbReference type="Proteomes" id="UP000198889">
    <property type="component" value="Unassembled WGS sequence"/>
</dbReference>
<proteinExistence type="predicted"/>
<organism evidence="1 2">
    <name type="scientific">Ancylobacter rudongensis</name>
    <dbReference type="NCBI Taxonomy" id="177413"/>
    <lineage>
        <taxon>Bacteria</taxon>
        <taxon>Pseudomonadati</taxon>
        <taxon>Pseudomonadota</taxon>
        <taxon>Alphaproteobacteria</taxon>
        <taxon>Hyphomicrobiales</taxon>
        <taxon>Xanthobacteraceae</taxon>
        <taxon>Ancylobacter</taxon>
    </lineage>
</organism>
<evidence type="ECO:0000313" key="1">
    <source>
        <dbReference type="EMBL" id="SCW35493.1"/>
    </source>
</evidence>
<sequence length="83" mass="9478">MSEPDTFILTLLREIRAEIANTKTEVAESRKETRAGFETVNKKIESLKQAMHGESVLGRYASAEFDDRIEAIEKRLDKLEKGH</sequence>
<accession>A0A1G4PT54</accession>
<reference evidence="2" key="1">
    <citation type="submission" date="2016-10" db="EMBL/GenBank/DDBJ databases">
        <authorList>
            <person name="Varghese N."/>
            <person name="Submissions S."/>
        </authorList>
    </citation>
    <scope>NUCLEOTIDE SEQUENCE [LARGE SCALE GENOMIC DNA]</scope>
    <source>
        <strain evidence="2">CGMCC 1.1761</strain>
    </source>
</reference>
<name>A0A1G4PT54_9HYPH</name>
<keyword evidence="2" id="KW-1185">Reference proteome</keyword>
<dbReference type="EMBL" id="FMTP01000001">
    <property type="protein sequence ID" value="SCW35493.1"/>
    <property type="molecule type" value="Genomic_DNA"/>
</dbReference>
<dbReference type="RefSeq" id="WP_091436231.1">
    <property type="nucleotide sequence ID" value="NZ_FMTP01000001.1"/>
</dbReference>
<gene>
    <name evidence="1" type="ORF">SAMN05660859_0761</name>
</gene>
<dbReference type="AlphaFoldDB" id="A0A1G4PT54"/>
<protein>
    <submittedName>
        <fullName evidence="1">Uncharacterized protein</fullName>
    </submittedName>
</protein>